<name>A0ABP6S1B3_9PSEU</name>
<organism evidence="3 4">
    <name type="scientific">Saccharopolyspora gregorii</name>
    <dbReference type="NCBI Taxonomy" id="33914"/>
    <lineage>
        <taxon>Bacteria</taxon>
        <taxon>Bacillati</taxon>
        <taxon>Actinomycetota</taxon>
        <taxon>Actinomycetes</taxon>
        <taxon>Pseudonocardiales</taxon>
        <taxon>Pseudonocardiaceae</taxon>
        <taxon>Saccharopolyspora</taxon>
    </lineage>
</organism>
<evidence type="ECO:0000313" key="4">
    <source>
        <dbReference type="Proteomes" id="UP001500483"/>
    </source>
</evidence>
<dbReference type="PANTHER" id="PTHR43798:SF33">
    <property type="entry name" value="HYDROLASE, PUTATIVE (AFU_ORTHOLOGUE AFUA_2G14860)-RELATED"/>
    <property type="match status" value="1"/>
</dbReference>
<dbReference type="Pfam" id="PF12146">
    <property type="entry name" value="Hydrolase_4"/>
    <property type="match status" value="1"/>
</dbReference>
<dbReference type="SUPFAM" id="SSF53474">
    <property type="entry name" value="alpha/beta-Hydrolases"/>
    <property type="match status" value="1"/>
</dbReference>
<dbReference type="Gene3D" id="3.40.50.1820">
    <property type="entry name" value="alpha/beta hydrolase"/>
    <property type="match status" value="1"/>
</dbReference>
<dbReference type="EMBL" id="BAAAYK010000038">
    <property type="protein sequence ID" value="GAA3365427.1"/>
    <property type="molecule type" value="Genomic_DNA"/>
</dbReference>
<dbReference type="InterPro" id="IPR000639">
    <property type="entry name" value="Epox_hydrolase-like"/>
</dbReference>
<evidence type="ECO:0000313" key="3">
    <source>
        <dbReference type="EMBL" id="GAA3365427.1"/>
    </source>
</evidence>
<feature type="region of interest" description="Disordered" evidence="1">
    <location>
        <begin position="1"/>
        <end position="22"/>
    </location>
</feature>
<dbReference type="PRINTS" id="PR00412">
    <property type="entry name" value="EPOXHYDRLASE"/>
</dbReference>
<dbReference type="RefSeq" id="WP_258343518.1">
    <property type="nucleotide sequence ID" value="NZ_BAAAYK010000038.1"/>
</dbReference>
<feature type="region of interest" description="Disordered" evidence="1">
    <location>
        <begin position="35"/>
        <end position="57"/>
    </location>
</feature>
<dbReference type="InterPro" id="IPR022742">
    <property type="entry name" value="Hydrolase_4"/>
</dbReference>
<evidence type="ECO:0000256" key="1">
    <source>
        <dbReference type="SAM" id="MobiDB-lite"/>
    </source>
</evidence>
<protein>
    <recommendedName>
        <fullName evidence="2">Serine aminopeptidase S33 domain-containing protein</fullName>
    </recommendedName>
</protein>
<dbReference type="PANTHER" id="PTHR43798">
    <property type="entry name" value="MONOACYLGLYCEROL LIPASE"/>
    <property type="match status" value="1"/>
</dbReference>
<proteinExistence type="predicted"/>
<reference evidence="4" key="1">
    <citation type="journal article" date="2019" name="Int. J. Syst. Evol. Microbiol.">
        <title>The Global Catalogue of Microorganisms (GCM) 10K type strain sequencing project: providing services to taxonomists for standard genome sequencing and annotation.</title>
        <authorList>
            <consortium name="The Broad Institute Genomics Platform"/>
            <consortium name="The Broad Institute Genome Sequencing Center for Infectious Disease"/>
            <person name="Wu L."/>
            <person name="Ma J."/>
        </authorList>
    </citation>
    <scope>NUCLEOTIDE SEQUENCE [LARGE SCALE GENOMIC DNA]</scope>
    <source>
        <strain evidence="4">JCM 9687</strain>
    </source>
</reference>
<keyword evidence="4" id="KW-1185">Reference proteome</keyword>
<sequence>MSSRTPAPGTAAHEQELRPESQVVRIQGSGLHFWTYRSSAPDEAPEASEPPETSADEEADRLIVMVHGLRGTHHGLEPIVARLGGGRTVVVPDLPGFGDSGPMTGRAHDVPGYADAIIELIEHLGGRDRPVVLLGHSFGSMVAAHVVSRGPELVERLVLVNPISTPALRGPRVVLSRLTSLYYALGTALPSRLGRALLANRLVVWGTGLAMLRTRDPEVRRFVHDSHQRHFSRFHSPALLAETYEASVTGTVADHSASLTLPTLLIAGESDDIAPLAGQRELLAGLPDAELVVIPGVGHLVHYETPAAAAHAIDRFLGES</sequence>
<dbReference type="InterPro" id="IPR000073">
    <property type="entry name" value="AB_hydrolase_1"/>
</dbReference>
<gene>
    <name evidence="3" type="ORF">GCM10020366_65290</name>
</gene>
<evidence type="ECO:0000259" key="2">
    <source>
        <dbReference type="Pfam" id="PF12146"/>
    </source>
</evidence>
<accession>A0ABP6S1B3</accession>
<dbReference type="InterPro" id="IPR050266">
    <property type="entry name" value="AB_hydrolase_sf"/>
</dbReference>
<feature type="domain" description="Serine aminopeptidase S33" evidence="2">
    <location>
        <begin position="58"/>
        <end position="305"/>
    </location>
</feature>
<dbReference type="InterPro" id="IPR029058">
    <property type="entry name" value="AB_hydrolase_fold"/>
</dbReference>
<dbReference type="Proteomes" id="UP001500483">
    <property type="component" value="Unassembled WGS sequence"/>
</dbReference>
<dbReference type="PRINTS" id="PR00111">
    <property type="entry name" value="ABHYDROLASE"/>
</dbReference>
<comment type="caution">
    <text evidence="3">The sequence shown here is derived from an EMBL/GenBank/DDBJ whole genome shotgun (WGS) entry which is preliminary data.</text>
</comment>